<dbReference type="PANTHER" id="PTHR11803">
    <property type="entry name" value="2-IMINOBUTANOATE/2-IMINOPROPANOATE DEAMINASE RIDA"/>
    <property type="match status" value="1"/>
</dbReference>
<name>A0A179V7R0_9MYCO</name>
<evidence type="ECO:0000313" key="2">
    <source>
        <dbReference type="Proteomes" id="UP000186919"/>
    </source>
</evidence>
<dbReference type="Proteomes" id="UP000186919">
    <property type="component" value="Unassembled WGS sequence"/>
</dbReference>
<evidence type="ECO:0000313" key="1">
    <source>
        <dbReference type="EMBL" id="OAT67939.1"/>
    </source>
</evidence>
<dbReference type="EMBL" id="LQYE01000027">
    <property type="protein sequence ID" value="OAT67939.1"/>
    <property type="molecule type" value="Genomic_DNA"/>
</dbReference>
<dbReference type="GO" id="GO:0019239">
    <property type="term" value="F:deaminase activity"/>
    <property type="evidence" value="ECO:0007669"/>
    <property type="project" value="TreeGrafter"/>
</dbReference>
<proteinExistence type="predicted"/>
<dbReference type="PANTHER" id="PTHR11803:SF39">
    <property type="entry name" value="2-IMINOBUTANOATE_2-IMINOPROPANOATE DEAMINASE"/>
    <property type="match status" value="1"/>
</dbReference>
<gene>
    <name evidence="1" type="ORF">AWB85_08660</name>
</gene>
<sequence length="384" mass="40987">MNYQVDLEAITSTVVRRGELVFAGVATHERNADPGALAAELVARLGQLVERVGTDMGHVIKLGVYWMEGQFASQQEVFDILARSLAGRAHPAVTCVPLPAYAGTETLRIDAIVNVEAAPVTCSATSSVFPAAVRAGRFIAVSAQGAPEAGPDYPRQNELAMEHMDGVLSEFGASLDDVVKFNVFYVGQGNADEWAIGAEARARSFPDPGPAATGVPVAHLGDPDCLVIVDALAMLAEDGMRLPRTYSWPEGHWDWPVRMPYKHGGKCQEMVYFGGQVSLTAKADVIDPDDLPQQIATSMDYIRAVLAGFDAQLTDVVQLTAFYSGDETACAEVAALVAAEEGVRPGEVVISAVHLPYLAYEKMVVEIEGVAIVERTSGSDGHTR</sequence>
<dbReference type="Gene3D" id="3.30.1330.40">
    <property type="entry name" value="RutC-like"/>
    <property type="match status" value="2"/>
</dbReference>
<reference evidence="1 2" key="1">
    <citation type="submission" date="2016-01" db="EMBL/GenBank/DDBJ databases">
        <title>Mycobacterium immunogenum strain CD11_6 genome sequencing and assembly.</title>
        <authorList>
            <person name="Kaur G."/>
            <person name="Nair G.R."/>
            <person name="Mayilraj S."/>
        </authorList>
    </citation>
    <scope>NUCLEOTIDE SEQUENCE [LARGE SCALE GENOMIC DNA]</scope>
    <source>
        <strain evidence="1 2">CD11-6</strain>
    </source>
</reference>
<comment type="caution">
    <text evidence="1">The sequence shown here is derived from an EMBL/GenBank/DDBJ whole genome shotgun (WGS) entry which is preliminary data.</text>
</comment>
<dbReference type="SUPFAM" id="SSF55298">
    <property type="entry name" value="YjgF-like"/>
    <property type="match status" value="3"/>
</dbReference>
<protein>
    <recommendedName>
        <fullName evidence="3">Enamine deaminase RidA</fullName>
    </recommendedName>
</protein>
<dbReference type="Pfam" id="PF01042">
    <property type="entry name" value="Ribonuc_L-PSP"/>
    <property type="match status" value="2"/>
</dbReference>
<dbReference type="InterPro" id="IPR006175">
    <property type="entry name" value="YjgF/YER057c/UK114"/>
</dbReference>
<dbReference type="AlphaFoldDB" id="A0A179V7R0"/>
<evidence type="ECO:0008006" key="3">
    <source>
        <dbReference type="Google" id="ProtNLM"/>
    </source>
</evidence>
<accession>A0A179V7R0</accession>
<dbReference type="InterPro" id="IPR035959">
    <property type="entry name" value="RutC-like_sf"/>
</dbReference>
<organism evidence="1 2">
    <name type="scientific">Mycobacteroides immunogenum</name>
    <dbReference type="NCBI Taxonomy" id="83262"/>
    <lineage>
        <taxon>Bacteria</taxon>
        <taxon>Bacillati</taxon>
        <taxon>Actinomycetota</taxon>
        <taxon>Actinomycetes</taxon>
        <taxon>Mycobacteriales</taxon>
        <taxon>Mycobacteriaceae</taxon>
        <taxon>Mycobacteroides</taxon>
    </lineage>
</organism>
<dbReference type="RefSeq" id="WP_064630728.1">
    <property type="nucleotide sequence ID" value="NZ_LQYE01000027.1"/>
</dbReference>
<dbReference type="GO" id="GO:0005829">
    <property type="term" value="C:cytosol"/>
    <property type="evidence" value="ECO:0007669"/>
    <property type="project" value="TreeGrafter"/>
</dbReference>